<protein>
    <submittedName>
        <fullName evidence="2">LAS1-like protein</fullName>
    </submittedName>
</protein>
<reference evidence="2" key="1">
    <citation type="submission" date="2022-11" db="UniProtKB">
        <authorList>
            <consortium name="WormBaseParasite"/>
        </authorList>
    </citation>
    <scope>IDENTIFICATION</scope>
</reference>
<evidence type="ECO:0000313" key="1">
    <source>
        <dbReference type="Proteomes" id="UP000887576"/>
    </source>
</evidence>
<dbReference type="WBParaSite" id="JU765_v2.g18079.t2">
    <property type="protein sequence ID" value="JU765_v2.g18079.t2"/>
    <property type="gene ID" value="JU765_v2.g18079"/>
</dbReference>
<dbReference type="Proteomes" id="UP000887576">
    <property type="component" value="Unplaced"/>
</dbReference>
<sequence length="458" mass="52785">MPAVNAITVPFTTREWNLVKNTFRKNGQDLKIATDILDMWKARQGNETYLVFQITDHLLTLDRLDDMTDRRDSLQVKTLVNNYCTVLIRVINYINELCQAEMAGATIAAAVKTVGIPEWVVELRHDASHKLMPKMCMLRRATCFIRGWLWTRYWSKSVQDAMQWATPKVVIDGQVLKTQEEKISSYCCSLILDYFDWRNEDASKIVPPEKIRNYKKLLDALAMDSRNYKKLLDALAMDSRTLISAFISDALVILDESRLDDMQFIPVPEKKIFRISKLHQLFWGPLLTLIYNEHHLLSLIMETVAVISDDEKTEITKKQLAGWIDCFIEMISQGKLDYVTADDRSNWRVLFKQMLNNSEYFTEQTVVQVMKNAGIFSDKKVEQVEKLMKIGSQVGPLLGKRFSDGLRKMADSKENIIPAKIVDVNEGQEWALSDVDFTTTPLGLMPYQTCDSLYLIIH</sequence>
<accession>A0AC34QNY5</accession>
<proteinExistence type="predicted"/>
<evidence type="ECO:0000313" key="2">
    <source>
        <dbReference type="WBParaSite" id="JU765_v2.g18079.t2"/>
    </source>
</evidence>
<organism evidence="1 2">
    <name type="scientific">Panagrolaimus sp. JU765</name>
    <dbReference type="NCBI Taxonomy" id="591449"/>
    <lineage>
        <taxon>Eukaryota</taxon>
        <taxon>Metazoa</taxon>
        <taxon>Ecdysozoa</taxon>
        <taxon>Nematoda</taxon>
        <taxon>Chromadorea</taxon>
        <taxon>Rhabditida</taxon>
        <taxon>Tylenchina</taxon>
        <taxon>Panagrolaimomorpha</taxon>
        <taxon>Panagrolaimoidea</taxon>
        <taxon>Panagrolaimidae</taxon>
        <taxon>Panagrolaimus</taxon>
    </lineage>
</organism>
<name>A0AC34QNY5_9BILA</name>